<name>A0ABR8VSC9_9BACI</name>
<evidence type="ECO:0000313" key="2">
    <source>
        <dbReference type="EMBL" id="MBD8007677.1"/>
    </source>
</evidence>
<feature type="transmembrane region" description="Helical" evidence="1">
    <location>
        <begin position="101"/>
        <end position="128"/>
    </location>
</feature>
<evidence type="ECO:0000313" key="3">
    <source>
        <dbReference type="Proteomes" id="UP000648182"/>
    </source>
</evidence>
<keyword evidence="3" id="KW-1185">Reference proteome</keyword>
<dbReference type="EMBL" id="JACSPV010000079">
    <property type="protein sequence ID" value="MBD8007677.1"/>
    <property type="molecule type" value="Genomic_DNA"/>
</dbReference>
<feature type="transmembrane region" description="Helical" evidence="1">
    <location>
        <begin position="52"/>
        <end position="71"/>
    </location>
</feature>
<organism evidence="2 3">
    <name type="scientific">Bacillus norwichensis</name>
    <dbReference type="NCBI Taxonomy" id="2762217"/>
    <lineage>
        <taxon>Bacteria</taxon>
        <taxon>Bacillati</taxon>
        <taxon>Bacillota</taxon>
        <taxon>Bacilli</taxon>
        <taxon>Bacillales</taxon>
        <taxon>Bacillaceae</taxon>
        <taxon>Bacillus</taxon>
    </lineage>
</organism>
<dbReference type="RefSeq" id="WP_191816512.1">
    <property type="nucleotide sequence ID" value="NZ_JACSPV010000079.1"/>
</dbReference>
<feature type="transmembrane region" description="Helical" evidence="1">
    <location>
        <begin position="259"/>
        <end position="278"/>
    </location>
</feature>
<reference evidence="2 3" key="1">
    <citation type="submission" date="2020-08" db="EMBL/GenBank/DDBJ databases">
        <title>A Genomic Blueprint of the Chicken Gut Microbiome.</title>
        <authorList>
            <person name="Gilroy R."/>
            <person name="Ravi A."/>
            <person name="Getino M."/>
            <person name="Pursley I."/>
            <person name="Horton D.L."/>
            <person name="Alikhan N.-F."/>
            <person name="Baker D."/>
            <person name="Gharbi K."/>
            <person name="Hall N."/>
            <person name="Watson M."/>
            <person name="Adriaenssens E.M."/>
            <person name="Foster-Nyarko E."/>
            <person name="Jarju S."/>
            <person name="Secka A."/>
            <person name="Antonio M."/>
            <person name="Oren A."/>
            <person name="Chaudhuri R."/>
            <person name="La Ragione R.M."/>
            <person name="Hildebrand F."/>
            <person name="Pallen M.J."/>
        </authorList>
    </citation>
    <scope>NUCLEOTIDE SEQUENCE [LARGE SCALE GENOMIC DNA]</scope>
    <source>
        <strain evidence="2 3">Sa1BUA2</strain>
    </source>
</reference>
<feature type="transmembrane region" description="Helical" evidence="1">
    <location>
        <begin position="140"/>
        <end position="163"/>
    </location>
</feature>
<evidence type="ECO:0000256" key="1">
    <source>
        <dbReference type="SAM" id="Phobius"/>
    </source>
</evidence>
<sequence>MRWKFLFKFYIKKMVKSKLYVGASVLFFLMLISRIVLFFLDPFDMEDYGQQPSELSILVQMVSLFYIVFYYRTFSKELLYGIQSFFVDGYRIMLEKISAMFAAHTVFQMSMLTVTYGVYAVVYLIVGIENPGFYLSLVRFLNIYMFAPFLLSMLFGVIVAMLLGNRKSSFFAILFIWIASGGMNTELFPGFFSTVLANDWRSLLFIGMNTVMHVYESYIGFDLHWGNELKLITWFLIFSAALLILSLRWTLITRERSRVIKVILGMLLFSVVTAYGTVELSTKFFSRGDHIAETNYYEGISKVKADLRYEIKSYSIELDEKQATVHMVFSHLDTLEPTFQFYHAYPLKWIKADDETVSYKRVGDIVKVTLPRNISSLTFRYEIVDTAFVPYTNGRTLLLADKAWYPKKRATHMYKINEQTGRIELTEQFLPDESYSFTVKVKEGLFCNLPRQGEVYSGDSQAITLIKGQGNKIAYRDYYITYPADWPKMKERAPKVLAQLETTFHEVQQLAPTTVESLPTSIVFSRYGLSSLMTKDHLVYNTGYGDAVDSYDTLKDFQEQILQLSVQNKGPYMLFREWVYMSSRFIREKNEWELEPLILRTEDKSVELIHQYFLPLTFEQKQHFLKKWYEEMDDWWTWEQVLNLLKEHSC</sequence>
<feature type="transmembrane region" description="Helical" evidence="1">
    <location>
        <begin position="20"/>
        <end position="40"/>
    </location>
</feature>
<dbReference type="Proteomes" id="UP000648182">
    <property type="component" value="Unassembled WGS sequence"/>
</dbReference>
<keyword evidence="1" id="KW-0812">Transmembrane</keyword>
<proteinExistence type="predicted"/>
<feature type="transmembrane region" description="Helical" evidence="1">
    <location>
        <begin position="231"/>
        <end position="252"/>
    </location>
</feature>
<comment type="caution">
    <text evidence="2">The sequence shown here is derived from an EMBL/GenBank/DDBJ whole genome shotgun (WGS) entry which is preliminary data.</text>
</comment>
<accession>A0ABR8VSC9</accession>
<keyword evidence="1" id="KW-0472">Membrane</keyword>
<feature type="transmembrane region" description="Helical" evidence="1">
    <location>
        <begin position="170"/>
        <end position="192"/>
    </location>
</feature>
<protein>
    <submittedName>
        <fullName evidence="2">ABC transporter permease</fullName>
    </submittedName>
</protein>
<keyword evidence="1" id="KW-1133">Transmembrane helix</keyword>
<gene>
    <name evidence="2" type="ORF">H9631_21810</name>
</gene>